<dbReference type="InParanoid" id="A0A3N4LCQ0"/>
<organism evidence="1 2">
    <name type="scientific">Terfezia boudieri ATCC MYA-4762</name>
    <dbReference type="NCBI Taxonomy" id="1051890"/>
    <lineage>
        <taxon>Eukaryota</taxon>
        <taxon>Fungi</taxon>
        <taxon>Dikarya</taxon>
        <taxon>Ascomycota</taxon>
        <taxon>Pezizomycotina</taxon>
        <taxon>Pezizomycetes</taxon>
        <taxon>Pezizales</taxon>
        <taxon>Pezizaceae</taxon>
        <taxon>Terfezia</taxon>
    </lineage>
</organism>
<dbReference type="EMBL" id="ML121594">
    <property type="protein sequence ID" value="RPB19249.1"/>
    <property type="molecule type" value="Genomic_DNA"/>
</dbReference>
<dbReference type="Proteomes" id="UP000267821">
    <property type="component" value="Unassembled WGS sequence"/>
</dbReference>
<name>A0A3N4LCQ0_9PEZI</name>
<sequence>MAKSAPRTYLRIALSGILDRACGPLQHTSGIVDKIYCISKSNTRTFVRFVPRTPRRGQRLGLLRSQHTNPHFVTPCASPATFLFSCFTPHAPRPHAPIHPHLGPVISTVITETANLSPAPFNSYGSCCSCIEAGYMFPLVGLVQLPWLSGEKFKNYVHGEPIFSYTCHPFDRDSLIEGLFVAGQVLLTGASEIVSSIRGLPPYLHSKGDPNTTTTTAMPKIGINTPPPAFREWQKSLRALASKADKLPLGSAHQMGSNRMCGVSWENGDSWESALIGRYGGMEGSWIRRGECMGWRECSKQLNNWLTMTNTIVNIMTHQSQVYVYHSEVLARLSSLSYKLCTEIPSAPKNSKYKGGGI</sequence>
<dbReference type="AlphaFoldDB" id="A0A3N4LCQ0"/>
<dbReference type="STRING" id="1051890.A0A3N4LCQ0"/>
<evidence type="ECO:0000313" key="2">
    <source>
        <dbReference type="Proteomes" id="UP000267821"/>
    </source>
</evidence>
<keyword evidence="2" id="KW-1185">Reference proteome</keyword>
<protein>
    <submittedName>
        <fullName evidence="1">Uncharacterized protein</fullName>
    </submittedName>
</protein>
<gene>
    <name evidence="1" type="ORF">L211DRAFT_871381</name>
</gene>
<proteinExistence type="predicted"/>
<reference evidence="1 2" key="1">
    <citation type="journal article" date="2018" name="Nat. Ecol. Evol.">
        <title>Pezizomycetes genomes reveal the molecular basis of ectomycorrhizal truffle lifestyle.</title>
        <authorList>
            <person name="Murat C."/>
            <person name="Payen T."/>
            <person name="Noel B."/>
            <person name="Kuo A."/>
            <person name="Morin E."/>
            <person name="Chen J."/>
            <person name="Kohler A."/>
            <person name="Krizsan K."/>
            <person name="Balestrini R."/>
            <person name="Da Silva C."/>
            <person name="Montanini B."/>
            <person name="Hainaut M."/>
            <person name="Levati E."/>
            <person name="Barry K.W."/>
            <person name="Belfiori B."/>
            <person name="Cichocki N."/>
            <person name="Clum A."/>
            <person name="Dockter R.B."/>
            <person name="Fauchery L."/>
            <person name="Guy J."/>
            <person name="Iotti M."/>
            <person name="Le Tacon F."/>
            <person name="Lindquist E.A."/>
            <person name="Lipzen A."/>
            <person name="Malagnac F."/>
            <person name="Mello A."/>
            <person name="Molinier V."/>
            <person name="Miyauchi S."/>
            <person name="Poulain J."/>
            <person name="Riccioni C."/>
            <person name="Rubini A."/>
            <person name="Sitrit Y."/>
            <person name="Splivallo R."/>
            <person name="Traeger S."/>
            <person name="Wang M."/>
            <person name="Zifcakova L."/>
            <person name="Wipf D."/>
            <person name="Zambonelli A."/>
            <person name="Paolocci F."/>
            <person name="Nowrousian M."/>
            <person name="Ottonello S."/>
            <person name="Baldrian P."/>
            <person name="Spatafora J.W."/>
            <person name="Henrissat B."/>
            <person name="Nagy L.G."/>
            <person name="Aury J.M."/>
            <person name="Wincker P."/>
            <person name="Grigoriev I.V."/>
            <person name="Bonfante P."/>
            <person name="Martin F.M."/>
        </authorList>
    </citation>
    <scope>NUCLEOTIDE SEQUENCE [LARGE SCALE GENOMIC DNA]</scope>
    <source>
        <strain evidence="1 2">ATCC MYA-4762</strain>
    </source>
</reference>
<evidence type="ECO:0000313" key="1">
    <source>
        <dbReference type="EMBL" id="RPB19249.1"/>
    </source>
</evidence>
<dbReference type="OrthoDB" id="269227at2759"/>
<accession>A0A3N4LCQ0</accession>